<gene>
    <name evidence="2" type="ORF">ACFSX9_00160</name>
</gene>
<reference evidence="3" key="1">
    <citation type="journal article" date="2019" name="Int. J. Syst. Evol. Microbiol.">
        <title>The Global Catalogue of Microorganisms (GCM) 10K type strain sequencing project: providing services to taxonomists for standard genome sequencing and annotation.</title>
        <authorList>
            <consortium name="The Broad Institute Genomics Platform"/>
            <consortium name="The Broad Institute Genome Sequencing Center for Infectious Disease"/>
            <person name="Wu L."/>
            <person name="Ma J."/>
        </authorList>
    </citation>
    <scope>NUCLEOTIDE SEQUENCE [LARGE SCALE GENOMIC DNA]</scope>
    <source>
        <strain evidence="3">KCTC 52644</strain>
    </source>
</reference>
<proteinExistence type="predicted"/>
<name>A0ABW5Z3J0_9FLAO</name>
<dbReference type="SUPFAM" id="SSF103473">
    <property type="entry name" value="MFS general substrate transporter"/>
    <property type="match status" value="1"/>
</dbReference>
<protein>
    <submittedName>
        <fullName evidence="2">Phage holin family protein</fullName>
    </submittedName>
</protein>
<evidence type="ECO:0000256" key="1">
    <source>
        <dbReference type="SAM" id="Phobius"/>
    </source>
</evidence>
<sequence>MENIATNIERLYEKAENYTKTSLELVKLKAIDKMSEIISSLAVVISIACIIAMFSLFLNIAVALWIGNKLNDYAAGFLIVSGFYLVAGIVVYMFRREWIKKPIDDLIVGKLLEDKEEKITNLN</sequence>
<organism evidence="2 3">
    <name type="scientific">Flavobacterium ardleyense</name>
    <dbReference type="NCBI Taxonomy" id="2038737"/>
    <lineage>
        <taxon>Bacteria</taxon>
        <taxon>Pseudomonadati</taxon>
        <taxon>Bacteroidota</taxon>
        <taxon>Flavobacteriia</taxon>
        <taxon>Flavobacteriales</taxon>
        <taxon>Flavobacteriaceae</taxon>
        <taxon>Flavobacterium</taxon>
    </lineage>
</organism>
<dbReference type="RefSeq" id="WP_379802888.1">
    <property type="nucleotide sequence ID" value="NZ_JBHUOL010000001.1"/>
</dbReference>
<dbReference type="InterPro" id="IPR036259">
    <property type="entry name" value="MFS_trans_sf"/>
</dbReference>
<keyword evidence="1" id="KW-1133">Transmembrane helix</keyword>
<dbReference type="EMBL" id="JBHUOL010000001">
    <property type="protein sequence ID" value="MFD2907135.1"/>
    <property type="molecule type" value="Genomic_DNA"/>
</dbReference>
<feature type="transmembrane region" description="Helical" evidence="1">
    <location>
        <begin position="73"/>
        <end position="94"/>
    </location>
</feature>
<dbReference type="Proteomes" id="UP001597549">
    <property type="component" value="Unassembled WGS sequence"/>
</dbReference>
<evidence type="ECO:0000313" key="3">
    <source>
        <dbReference type="Proteomes" id="UP001597549"/>
    </source>
</evidence>
<comment type="caution">
    <text evidence="2">The sequence shown here is derived from an EMBL/GenBank/DDBJ whole genome shotgun (WGS) entry which is preliminary data.</text>
</comment>
<accession>A0ABW5Z3J0</accession>
<keyword evidence="3" id="KW-1185">Reference proteome</keyword>
<keyword evidence="1" id="KW-0812">Transmembrane</keyword>
<dbReference type="InterPro" id="IPR009937">
    <property type="entry name" value="Phage_holin_3_6"/>
</dbReference>
<keyword evidence="1" id="KW-0472">Membrane</keyword>
<feature type="transmembrane region" description="Helical" evidence="1">
    <location>
        <begin position="37"/>
        <end position="67"/>
    </location>
</feature>
<evidence type="ECO:0000313" key="2">
    <source>
        <dbReference type="EMBL" id="MFD2907135.1"/>
    </source>
</evidence>
<dbReference type="Pfam" id="PF07332">
    <property type="entry name" value="Phage_holin_3_6"/>
    <property type="match status" value="1"/>
</dbReference>